<dbReference type="SMART" id="SM00516">
    <property type="entry name" value="SEC14"/>
    <property type="match status" value="1"/>
</dbReference>
<dbReference type="GO" id="GO:0015031">
    <property type="term" value="P:protein transport"/>
    <property type="evidence" value="ECO:0007669"/>
    <property type="project" value="UniProtKB-KW"/>
</dbReference>
<evidence type="ECO:0000256" key="4">
    <source>
        <dbReference type="ARBA" id="ARBA00022927"/>
    </source>
</evidence>
<dbReference type="PANTHER" id="PTHR45657:SF8">
    <property type="entry name" value="PHOSPHATIDYLINOSITOL_PHOSPHATIDYLCHOLINE TRANSFER PROTEIN SFH13"/>
    <property type="match status" value="1"/>
</dbReference>
<comment type="caution">
    <text evidence="9">The sequence shown here is derived from an EMBL/GenBank/DDBJ whole genome shotgun (WGS) entry which is preliminary data.</text>
</comment>
<keyword evidence="3" id="KW-0472">Membrane</keyword>
<feature type="compositionally biased region" description="Basic and acidic residues" evidence="7">
    <location>
        <begin position="8"/>
        <end position="25"/>
    </location>
</feature>
<dbReference type="Pfam" id="PF03765">
    <property type="entry name" value="CRAL_TRIO_N"/>
    <property type="match status" value="1"/>
</dbReference>
<keyword evidence="10" id="KW-1185">Reference proteome</keyword>
<keyword evidence="3" id="KW-1003">Cell membrane</keyword>
<dbReference type="Proteomes" id="UP000187203">
    <property type="component" value="Unassembled WGS sequence"/>
</dbReference>
<evidence type="ECO:0000313" key="10">
    <source>
        <dbReference type="Proteomes" id="UP000187203"/>
    </source>
</evidence>
<keyword evidence="5" id="KW-0333">Golgi apparatus</keyword>
<dbReference type="GO" id="GO:0000139">
    <property type="term" value="C:Golgi membrane"/>
    <property type="evidence" value="ECO:0007669"/>
    <property type="project" value="UniProtKB-SubCell"/>
</dbReference>
<feature type="compositionally biased region" description="Basic residues" evidence="7">
    <location>
        <begin position="26"/>
        <end position="35"/>
    </location>
</feature>
<evidence type="ECO:0000256" key="2">
    <source>
        <dbReference type="ARBA" id="ARBA00004395"/>
    </source>
</evidence>
<evidence type="ECO:0000256" key="3">
    <source>
        <dbReference type="ARBA" id="ARBA00022475"/>
    </source>
</evidence>
<dbReference type="SMART" id="SM01100">
    <property type="entry name" value="CRAL_TRIO_N"/>
    <property type="match status" value="1"/>
</dbReference>
<dbReference type="CDD" id="cd00170">
    <property type="entry name" value="SEC14"/>
    <property type="match status" value="1"/>
</dbReference>
<organism evidence="9 10">
    <name type="scientific">Corchorus olitorius</name>
    <dbReference type="NCBI Taxonomy" id="93759"/>
    <lineage>
        <taxon>Eukaryota</taxon>
        <taxon>Viridiplantae</taxon>
        <taxon>Streptophyta</taxon>
        <taxon>Embryophyta</taxon>
        <taxon>Tracheophyta</taxon>
        <taxon>Spermatophyta</taxon>
        <taxon>Magnoliopsida</taxon>
        <taxon>eudicotyledons</taxon>
        <taxon>Gunneridae</taxon>
        <taxon>Pentapetalae</taxon>
        <taxon>rosids</taxon>
        <taxon>malvids</taxon>
        <taxon>Malvales</taxon>
        <taxon>Malvaceae</taxon>
        <taxon>Grewioideae</taxon>
        <taxon>Apeibeae</taxon>
        <taxon>Corchorus</taxon>
    </lineage>
</organism>
<dbReference type="PROSITE" id="PS50191">
    <property type="entry name" value="CRAL_TRIO"/>
    <property type="match status" value="1"/>
</dbReference>
<dbReference type="OrthoDB" id="1434354at2759"/>
<evidence type="ECO:0000259" key="8">
    <source>
        <dbReference type="PROSITE" id="PS50191"/>
    </source>
</evidence>
<evidence type="ECO:0000313" key="9">
    <source>
        <dbReference type="EMBL" id="OMP06921.1"/>
    </source>
</evidence>
<dbReference type="Pfam" id="PF26578">
    <property type="entry name" value="LLG1"/>
    <property type="match status" value="1"/>
</dbReference>
<dbReference type="PANTHER" id="PTHR45657">
    <property type="entry name" value="CRAL-TRIO DOMAIN-CONTAINING PROTEIN YKL091C-RELATED"/>
    <property type="match status" value="1"/>
</dbReference>
<dbReference type="Gene3D" id="3.40.525.10">
    <property type="entry name" value="CRAL-TRIO lipid binding domain"/>
    <property type="match status" value="1"/>
</dbReference>
<dbReference type="STRING" id="93759.A0A1R3KIL7"/>
<evidence type="ECO:0000256" key="7">
    <source>
        <dbReference type="SAM" id="MobiDB-lite"/>
    </source>
</evidence>
<accession>A0A1R3KIL7</accession>
<dbReference type="InterPro" id="IPR036273">
    <property type="entry name" value="CRAL/TRIO_N_dom_sf"/>
</dbReference>
<reference evidence="10" key="1">
    <citation type="submission" date="2013-09" db="EMBL/GenBank/DDBJ databases">
        <title>Corchorus olitorius genome sequencing.</title>
        <authorList>
            <person name="Alam M."/>
            <person name="Haque M.S."/>
            <person name="Islam M.S."/>
            <person name="Emdad E.M."/>
            <person name="Islam M.M."/>
            <person name="Ahmed B."/>
            <person name="Halim A."/>
            <person name="Hossen Q.M.M."/>
            <person name="Hossain M.Z."/>
            <person name="Ahmed R."/>
            <person name="Khan M.M."/>
            <person name="Islam R."/>
            <person name="Rashid M.M."/>
            <person name="Khan S.A."/>
            <person name="Rahman M.S."/>
            <person name="Alam M."/>
            <person name="Yahiya A.S."/>
            <person name="Khan M.S."/>
            <person name="Azam M.S."/>
            <person name="Haque T."/>
            <person name="Lashkar M.Z.H."/>
            <person name="Akhand A.I."/>
            <person name="Morshed G."/>
            <person name="Roy S."/>
            <person name="Uddin K.S."/>
            <person name="Rabeya T."/>
            <person name="Hossain A.S."/>
            <person name="Chowdhury A."/>
            <person name="Snigdha A.R."/>
            <person name="Mortoza M.S."/>
            <person name="Matin S.A."/>
            <person name="Hoque S.M.E."/>
            <person name="Islam M.K."/>
            <person name="Roy D.K."/>
            <person name="Haider R."/>
            <person name="Moosa M.M."/>
            <person name="Elias S.M."/>
            <person name="Hasan A.M."/>
            <person name="Jahan S."/>
            <person name="Shafiuddin M."/>
            <person name="Mahmood N."/>
            <person name="Shommy N.S."/>
        </authorList>
    </citation>
    <scope>NUCLEOTIDE SEQUENCE [LARGE SCALE GENOMIC DNA]</scope>
    <source>
        <strain evidence="10">cv. O-4</strain>
    </source>
</reference>
<dbReference type="Gene3D" id="1.10.8.20">
    <property type="entry name" value="N-terminal domain of phosphatidylinositol transfer protein sec14p"/>
    <property type="match status" value="1"/>
</dbReference>
<proteinExistence type="inferred from homology"/>
<dbReference type="InterPro" id="IPR001251">
    <property type="entry name" value="CRAL-TRIO_dom"/>
</dbReference>
<dbReference type="InterPro" id="IPR036865">
    <property type="entry name" value="CRAL-TRIO_dom_sf"/>
</dbReference>
<feature type="region of interest" description="Disordered" evidence="7">
    <location>
        <begin position="1"/>
        <end position="35"/>
    </location>
</feature>
<dbReference type="InterPro" id="IPR011074">
    <property type="entry name" value="CRAL/TRIO_N_dom"/>
</dbReference>
<dbReference type="InterPro" id="IPR058888">
    <property type="entry name" value="LLG1-like"/>
</dbReference>
<dbReference type="EMBL" id="AWUE01013457">
    <property type="protein sequence ID" value="OMP06921.1"/>
    <property type="molecule type" value="Genomic_DNA"/>
</dbReference>
<evidence type="ECO:0000256" key="5">
    <source>
        <dbReference type="ARBA" id="ARBA00023034"/>
    </source>
</evidence>
<dbReference type="Pfam" id="PF00650">
    <property type="entry name" value="CRAL_TRIO"/>
    <property type="match status" value="1"/>
</dbReference>
<comment type="subcellular location">
    <subcellularLocation>
        <location evidence="1">Cell membrane</location>
        <topology evidence="1">Peripheral membrane protein</topology>
    </subcellularLocation>
    <subcellularLocation>
        <location evidence="2">Golgi apparatus membrane</location>
        <topology evidence="2">Peripheral membrane protein</topology>
    </subcellularLocation>
</comment>
<comment type="similarity">
    <text evidence="6">Belongs to the SFH family.</text>
</comment>
<feature type="domain" description="CRAL-TRIO" evidence="8">
    <location>
        <begin position="140"/>
        <end position="315"/>
    </location>
</feature>
<keyword evidence="4" id="KW-0813">Transport</keyword>
<evidence type="ECO:0000256" key="1">
    <source>
        <dbReference type="ARBA" id="ARBA00004202"/>
    </source>
</evidence>
<gene>
    <name evidence="9" type="ORF">COLO4_07783</name>
</gene>
<dbReference type="GO" id="GO:0005886">
    <property type="term" value="C:plasma membrane"/>
    <property type="evidence" value="ECO:0007669"/>
    <property type="project" value="UniProtKB-SubCell"/>
</dbReference>
<dbReference type="SUPFAM" id="SSF52087">
    <property type="entry name" value="CRAL/TRIO domain"/>
    <property type="match status" value="1"/>
</dbReference>
<sequence>MEESGANDESRDRRSDFDNSEDERRKSKIGNLKKKAINASNKFTHSLKKRGKRKIDYRVPSVSIEDVRDAKEESAVLELRQKLLHRDLLPPRHDDYHTLLRFLKAREFNIEKTIQMWEEMLKWRKEFGTDTILEDFDFEELEEVLQYYPQGYHGVDKEGRPIYIERLGKAHPSKLMRITTIDRYLKYHVQEFERALLEKFPACSIAAKRQICSTTTILDVQGLGMKNFSRTAANLLAAMTKIDNSYYPETLHRMYIVNAGPGFKKMLWPAAQKFLDAKTIAKINVLEPKALGRLLEIIDSSQLPDFLGGSCTCATDGGCLRSNKGPWNDPEIMKLVHNAEATFVRQITRVSNDQHKYDSYVQIQPLKGRTNYTSTAESGSHIDDQFSQIGRTSSAFPCLVPVHEEVRASDPNAYYSCDDSFPLVEKSLESDQGLLYSPDRLPNLSNVDGLSHQRKSSYSEGTSVTYWLDTVKDKVGRRNIHLVTKMLLALVVRVAAFIRTVRFEFWRKPSNIHPSNMTESSTNSHSNSTVPEAFNEEDHVLPCIERLQKLEKAFEELSNKPAEIPIEKEKVLTESLDRIKNIEFDLEKTKRVLHATVMKQLEIAELLDNIHGVFHSFSTSTGRNLLQAKKACPVNFEFLNYTIITSQCKGPQYPPDKCCSAFKEFACPYAEQINDLTTECASTMFSYINLYGKYPPGLFASECREGKLGLECPASPPSTSQNASGSQLICNPSLLLMATAGCLVFLFMLL</sequence>
<name>A0A1R3KIL7_9ROSI</name>
<dbReference type="SUPFAM" id="SSF46938">
    <property type="entry name" value="CRAL/TRIO N-terminal domain"/>
    <property type="match status" value="1"/>
</dbReference>
<dbReference type="InterPro" id="IPR051026">
    <property type="entry name" value="PI/PC_transfer"/>
</dbReference>
<dbReference type="AlphaFoldDB" id="A0A1R3KIL7"/>
<evidence type="ECO:0000256" key="6">
    <source>
        <dbReference type="ARBA" id="ARBA00038020"/>
    </source>
</evidence>
<protein>
    <recommendedName>
        <fullName evidence="8">CRAL-TRIO domain-containing protein</fullName>
    </recommendedName>
</protein>
<keyword evidence="4" id="KW-0653">Protein transport</keyword>